<gene>
    <name evidence="2" type="ORF">JL102_06880</name>
</gene>
<protein>
    <submittedName>
        <fullName evidence="2">AAA family ATPase</fullName>
    </submittedName>
</protein>
<name>A0A937F3U7_9BACT</name>
<dbReference type="Proteomes" id="UP000659388">
    <property type="component" value="Unassembled WGS sequence"/>
</dbReference>
<dbReference type="PANTHER" id="PTHR43581:SF4">
    <property type="entry name" value="ATP_GTP PHOSPHATASE"/>
    <property type="match status" value="1"/>
</dbReference>
<comment type="caution">
    <text evidence="2">The sequence shown here is derived from an EMBL/GenBank/DDBJ whole genome shotgun (WGS) entry which is preliminary data.</text>
</comment>
<organism evidence="2 3">
    <name type="scientific">Fulvivirga sediminis</name>
    <dbReference type="NCBI Taxonomy" id="2803949"/>
    <lineage>
        <taxon>Bacteria</taxon>
        <taxon>Pseudomonadati</taxon>
        <taxon>Bacteroidota</taxon>
        <taxon>Cytophagia</taxon>
        <taxon>Cytophagales</taxon>
        <taxon>Fulvivirgaceae</taxon>
        <taxon>Fulvivirga</taxon>
    </lineage>
</organism>
<dbReference type="InterPro" id="IPR041685">
    <property type="entry name" value="AAA_GajA/Old/RecF-like"/>
</dbReference>
<dbReference type="Pfam" id="PF13175">
    <property type="entry name" value="AAA_15"/>
    <property type="match status" value="1"/>
</dbReference>
<evidence type="ECO:0000313" key="2">
    <source>
        <dbReference type="EMBL" id="MBL3655847.1"/>
    </source>
</evidence>
<dbReference type="InterPro" id="IPR027417">
    <property type="entry name" value="P-loop_NTPase"/>
</dbReference>
<dbReference type="AlphaFoldDB" id="A0A937F3U7"/>
<dbReference type="Gene3D" id="3.40.50.300">
    <property type="entry name" value="P-loop containing nucleotide triphosphate hydrolases"/>
    <property type="match status" value="1"/>
</dbReference>
<dbReference type="EMBL" id="JAESIY010000003">
    <property type="protein sequence ID" value="MBL3655847.1"/>
    <property type="molecule type" value="Genomic_DNA"/>
</dbReference>
<dbReference type="InterPro" id="IPR051396">
    <property type="entry name" value="Bact_Antivir_Def_Nuclease"/>
</dbReference>
<dbReference type="SUPFAM" id="SSF52540">
    <property type="entry name" value="P-loop containing nucleoside triphosphate hydrolases"/>
    <property type="match status" value="1"/>
</dbReference>
<feature type="domain" description="Endonuclease GajA/Old nuclease/RecF-like AAA" evidence="1">
    <location>
        <begin position="4"/>
        <end position="81"/>
    </location>
</feature>
<sequence length="84" mass="9903">MKIIEQITIQYYRSIKDEKVKSVSELNIFSGKNDVGKSNVLKALDLFFNKNETNFLEDFNKERLQEVRQESVKGKQFIKIQIAF</sequence>
<evidence type="ECO:0000313" key="3">
    <source>
        <dbReference type="Proteomes" id="UP000659388"/>
    </source>
</evidence>
<keyword evidence="3" id="KW-1185">Reference proteome</keyword>
<accession>A0A937F3U7</accession>
<dbReference type="PANTHER" id="PTHR43581">
    <property type="entry name" value="ATP/GTP PHOSPHATASE"/>
    <property type="match status" value="1"/>
</dbReference>
<dbReference type="RefSeq" id="WP_202243525.1">
    <property type="nucleotide sequence ID" value="NZ_JAESIY010000003.1"/>
</dbReference>
<reference evidence="2" key="1">
    <citation type="submission" date="2021-01" db="EMBL/GenBank/DDBJ databases">
        <title>Fulvivirga kasyanovii gen. nov., sp nov., a novel member of the phylum Bacteroidetes isolated from seawater in a mussel farm.</title>
        <authorList>
            <person name="Zhao L.-H."/>
            <person name="Wang Z.-J."/>
        </authorList>
    </citation>
    <scope>NUCLEOTIDE SEQUENCE</scope>
    <source>
        <strain evidence="2">2943</strain>
    </source>
</reference>
<proteinExistence type="predicted"/>
<evidence type="ECO:0000259" key="1">
    <source>
        <dbReference type="Pfam" id="PF13175"/>
    </source>
</evidence>